<feature type="domain" description="Bacterial sugar transferase" evidence="8">
    <location>
        <begin position="317"/>
        <end position="505"/>
    </location>
</feature>
<evidence type="ECO:0000256" key="3">
    <source>
        <dbReference type="ARBA" id="ARBA00022679"/>
    </source>
</evidence>
<feature type="transmembrane region" description="Helical" evidence="7">
    <location>
        <begin position="148"/>
        <end position="171"/>
    </location>
</feature>
<dbReference type="Pfam" id="PF13727">
    <property type="entry name" value="CoA_binding_3"/>
    <property type="match status" value="1"/>
</dbReference>
<feature type="transmembrane region" description="Helical" evidence="7">
    <location>
        <begin position="120"/>
        <end position="142"/>
    </location>
</feature>
<keyword evidence="6 7" id="KW-0472">Membrane</keyword>
<evidence type="ECO:0000313" key="9">
    <source>
        <dbReference type="EMBL" id="NYJ75548.1"/>
    </source>
</evidence>
<name>A0A853DFG3_9MICO</name>
<comment type="subcellular location">
    <subcellularLocation>
        <location evidence="1">Membrane</location>
        <topology evidence="1">Multi-pass membrane protein</topology>
    </subcellularLocation>
</comment>
<evidence type="ECO:0000256" key="4">
    <source>
        <dbReference type="ARBA" id="ARBA00022692"/>
    </source>
</evidence>
<feature type="transmembrane region" description="Helical" evidence="7">
    <location>
        <begin position="323"/>
        <end position="343"/>
    </location>
</feature>
<dbReference type="Proteomes" id="UP000571817">
    <property type="component" value="Unassembled WGS sequence"/>
</dbReference>
<dbReference type="Pfam" id="PF02397">
    <property type="entry name" value="Bac_transf"/>
    <property type="match status" value="1"/>
</dbReference>
<sequence length="511" mass="55869">MSDLEAVSPIPMPAPAPVTVDGPAVAGAWGAGTALAVPIERARAQDWSRPYLAATLVVDVLCAIVCGVAAVAVSGAVPLRDPIPLPYVVLLVLSPFAWVGTVTVCHGYERRYLGIGAEEYRALISAAIRLLALSAFVSYAIYVDRPYLSRFFVLVYFPTLLGTSLVARFALRRQLYRARWQGLACQRAVVAGQDHAVRNLVADLHRETQHGIRPVAICTGDTVDTVGGVHREGSVHETVQVARKYAANVVVVASPSDLDGIELRRLSWELDDLGIELVVSPGVVEVTGPRMSIRPAANLSLLHIERPALHGLNAASKALFDRVVGGLLVVLLSPLLLLVAVFIKVRDGGQVFYRQTRVGIDGKDFTMLKFRSMVPDAEHQLAMVRIDGDDGNGVLFKRRHDPRVTPIGKVLRRFSLDELPQLVNVMHGDMSIVGPRPPLRSEVDGYGADAVRRLRVKPGLTGLWQVSGRSDLSWDESLRLDLRYVDNWSMFLDVQILWRTVRAVIRGTGAY</sequence>
<evidence type="ECO:0000256" key="5">
    <source>
        <dbReference type="ARBA" id="ARBA00022989"/>
    </source>
</evidence>
<keyword evidence="4 7" id="KW-0812">Transmembrane</keyword>
<keyword evidence="5 7" id="KW-1133">Transmembrane helix</keyword>
<keyword evidence="3 9" id="KW-0808">Transferase</keyword>
<dbReference type="GO" id="GO:0016780">
    <property type="term" value="F:phosphotransferase activity, for other substituted phosphate groups"/>
    <property type="evidence" value="ECO:0007669"/>
    <property type="project" value="TreeGrafter"/>
</dbReference>
<gene>
    <name evidence="9" type="ORF">HNR15_002511</name>
</gene>
<feature type="transmembrane region" description="Helical" evidence="7">
    <location>
        <begin position="85"/>
        <end position="108"/>
    </location>
</feature>
<evidence type="ECO:0000256" key="7">
    <source>
        <dbReference type="SAM" id="Phobius"/>
    </source>
</evidence>
<dbReference type="InterPro" id="IPR017475">
    <property type="entry name" value="EPS_sugar_tfrase"/>
</dbReference>
<comment type="similarity">
    <text evidence="2">Belongs to the bacterial sugar transferase family.</text>
</comment>
<dbReference type="PANTHER" id="PTHR30576">
    <property type="entry name" value="COLANIC BIOSYNTHESIS UDP-GLUCOSE LIPID CARRIER TRANSFERASE"/>
    <property type="match status" value="1"/>
</dbReference>
<dbReference type="InterPro" id="IPR003362">
    <property type="entry name" value="Bact_transf"/>
</dbReference>
<feature type="transmembrane region" description="Helical" evidence="7">
    <location>
        <begin position="51"/>
        <end position="73"/>
    </location>
</feature>
<dbReference type="GO" id="GO:0016020">
    <property type="term" value="C:membrane"/>
    <property type="evidence" value="ECO:0007669"/>
    <property type="project" value="UniProtKB-SubCell"/>
</dbReference>
<evidence type="ECO:0000256" key="1">
    <source>
        <dbReference type="ARBA" id="ARBA00004141"/>
    </source>
</evidence>
<reference evidence="9 10" key="1">
    <citation type="submission" date="2020-07" db="EMBL/GenBank/DDBJ databases">
        <title>Sequencing the genomes of 1000 actinobacteria strains.</title>
        <authorList>
            <person name="Klenk H.-P."/>
        </authorList>
    </citation>
    <scope>NUCLEOTIDE SEQUENCE [LARGE SCALE GENOMIC DNA]</scope>
    <source>
        <strain evidence="9 10">DSM 29531</strain>
    </source>
</reference>
<evidence type="ECO:0000259" key="8">
    <source>
        <dbReference type="Pfam" id="PF02397"/>
    </source>
</evidence>
<protein>
    <submittedName>
        <fullName evidence="9">Exopolysaccharide biosynthesis polyprenyl glycosylphosphotransferase</fullName>
    </submittedName>
</protein>
<dbReference type="EMBL" id="JACCFW010000001">
    <property type="protein sequence ID" value="NYJ75548.1"/>
    <property type="molecule type" value="Genomic_DNA"/>
</dbReference>
<dbReference type="PANTHER" id="PTHR30576:SF10">
    <property type="entry name" value="SLL5057 PROTEIN"/>
    <property type="match status" value="1"/>
</dbReference>
<dbReference type="RefSeq" id="WP_179482315.1">
    <property type="nucleotide sequence ID" value="NZ_JACCFW010000001.1"/>
</dbReference>
<proteinExistence type="inferred from homology"/>
<comment type="caution">
    <text evidence="9">The sequence shown here is derived from an EMBL/GenBank/DDBJ whole genome shotgun (WGS) entry which is preliminary data.</text>
</comment>
<accession>A0A853DFG3</accession>
<dbReference type="NCBIfam" id="TIGR03025">
    <property type="entry name" value="EPS_sugtrans"/>
    <property type="match status" value="1"/>
</dbReference>
<keyword evidence="10" id="KW-1185">Reference proteome</keyword>
<evidence type="ECO:0000313" key="10">
    <source>
        <dbReference type="Proteomes" id="UP000571817"/>
    </source>
</evidence>
<feature type="transmembrane region" description="Helical" evidence="7">
    <location>
        <begin position="20"/>
        <end position="39"/>
    </location>
</feature>
<evidence type="ECO:0000256" key="6">
    <source>
        <dbReference type="ARBA" id="ARBA00023136"/>
    </source>
</evidence>
<organism evidence="9 10">
    <name type="scientific">Allobranchiibius huperziae</name>
    <dbReference type="NCBI Taxonomy" id="1874116"/>
    <lineage>
        <taxon>Bacteria</taxon>
        <taxon>Bacillati</taxon>
        <taxon>Actinomycetota</taxon>
        <taxon>Actinomycetes</taxon>
        <taxon>Micrococcales</taxon>
        <taxon>Dermacoccaceae</taxon>
        <taxon>Allobranchiibius</taxon>
    </lineage>
</organism>
<evidence type="ECO:0000256" key="2">
    <source>
        <dbReference type="ARBA" id="ARBA00006464"/>
    </source>
</evidence>
<dbReference type="AlphaFoldDB" id="A0A853DFG3"/>